<dbReference type="OrthoDB" id="128564at2"/>
<reference evidence="3 4" key="1">
    <citation type="submission" date="2018-06" db="EMBL/GenBank/DDBJ databases">
        <authorList>
            <consortium name="Pathogen Informatics"/>
            <person name="Doyle S."/>
        </authorList>
    </citation>
    <scope>NUCLEOTIDE SEQUENCE [LARGE SCALE GENOMIC DNA]</scope>
    <source>
        <strain evidence="3 4">NCTC11862</strain>
    </source>
</reference>
<organism evidence="3 4">
    <name type="scientific">Corynebacterium pilosum</name>
    <dbReference type="NCBI Taxonomy" id="35756"/>
    <lineage>
        <taxon>Bacteria</taxon>
        <taxon>Bacillati</taxon>
        <taxon>Actinomycetota</taxon>
        <taxon>Actinomycetes</taxon>
        <taxon>Mycobacteriales</taxon>
        <taxon>Corynebacteriaceae</taxon>
        <taxon>Corynebacterium</taxon>
    </lineage>
</organism>
<proteinExistence type="predicted"/>
<feature type="domain" description="Glucose-6-phosphate dehydrogenase assembly protein OpcA C-terminal" evidence="2">
    <location>
        <begin position="164"/>
        <end position="302"/>
    </location>
</feature>
<dbReference type="AlphaFoldDB" id="A0A376CPS9"/>
<protein>
    <submittedName>
        <fullName evidence="3">Oxppcycle protein OpcA</fullName>
    </submittedName>
</protein>
<dbReference type="PANTHER" id="PTHR38658">
    <property type="entry name" value="OXPP CYCLE PROTEIN OPCA-RELATED"/>
    <property type="match status" value="1"/>
</dbReference>
<keyword evidence="4" id="KW-1185">Reference proteome</keyword>
<dbReference type="PANTHER" id="PTHR38658:SF1">
    <property type="entry name" value="OXPP CYCLE PROTEIN OPCA-RELATED"/>
    <property type="match status" value="1"/>
</dbReference>
<dbReference type="InterPro" id="IPR046801">
    <property type="entry name" value="OpcA_G6PD_N"/>
</dbReference>
<feature type="domain" description="Glucose-6-phosphate dehydrogenase assembly protein OpcA N-terminal" evidence="1">
    <location>
        <begin position="52"/>
        <end position="149"/>
    </location>
</feature>
<evidence type="ECO:0000313" key="3">
    <source>
        <dbReference type="EMBL" id="STC70501.1"/>
    </source>
</evidence>
<dbReference type="STRING" id="35756.GCA_001044155_02518"/>
<dbReference type="Proteomes" id="UP000254467">
    <property type="component" value="Unassembled WGS sequence"/>
</dbReference>
<dbReference type="InterPro" id="IPR004555">
    <property type="entry name" value="G6PDH_assembly_OpcA"/>
</dbReference>
<evidence type="ECO:0000259" key="2">
    <source>
        <dbReference type="Pfam" id="PF20171"/>
    </source>
</evidence>
<evidence type="ECO:0000313" key="4">
    <source>
        <dbReference type="Proteomes" id="UP000254467"/>
    </source>
</evidence>
<sequence>MILNLPDTSTREISKTLLEAQDNFSLATGRVLTLIVVARADDKLDELLDTVRDASHEHPSRVLVLISHDRHAETKMDAKAILAADAGASEMVVMNLYGALTEELDSIVTPLLLPDTPIVAWWPTTAPARPAEHPLGKIAQRRITNARHNVSGNALLRLSNGYTPGDSDMMWSRITPWRGIVASALDRYPHEPVESAEIVGPADNPSVDIAAGWLADRLRVPVTRNSFRPDDEDKQTLFSIRSVTLHRASGPLVVEVLDERTMRLGLPNQPDSLVAANIRTDAECLAEELRHLDPDVAYAQALDGLAHVQVNY</sequence>
<dbReference type="RefSeq" id="WP_018582009.1">
    <property type="nucleotide sequence ID" value="NZ_LDYD01000008.1"/>
</dbReference>
<evidence type="ECO:0000259" key="1">
    <source>
        <dbReference type="Pfam" id="PF10128"/>
    </source>
</evidence>
<dbReference type="EMBL" id="UFXQ01000001">
    <property type="protein sequence ID" value="STC70501.1"/>
    <property type="molecule type" value="Genomic_DNA"/>
</dbReference>
<gene>
    <name evidence="3" type="ORF">NCTC11862_02320</name>
</gene>
<dbReference type="InterPro" id="IPR046802">
    <property type="entry name" value="OpcA_G6PD_C"/>
</dbReference>
<dbReference type="Pfam" id="PF20171">
    <property type="entry name" value="OpcA_G6PD_C"/>
    <property type="match status" value="1"/>
</dbReference>
<name>A0A376CPS9_9CORY</name>
<accession>A0A376CPS9</accession>
<dbReference type="Pfam" id="PF10128">
    <property type="entry name" value="OpcA_G6PD_assem"/>
    <property type="match status" value="1"/>
</dbReference>